<feature type="chain" id="PRO_5022757610" description="Endonuclease/exonuclease/phosphatase domain-containing protein" evidence="2">
    <location>
        <begin position="28"/>
        <end position="416"/>
    </location>
</feature>
<dbReference type="GO" id="GO:0003824">
    <property type="term" value="F:catalytic activity"/>
    <property type="evidence" value="ECO:0007669"/>
    <property type="project" value="InterPro"/>
</dbReference>
<dbReference type="SUPFAM" id="SSF56219">
    <property type="entry name" value="DNase I-like"/>
    <property type="match status" value="1"/>
</dbReference>
<feature type="domain" description="Endonuclease/exonuclease/phosphatase" evidence="3">
    <location>
        <begin position="59"/>
        <end position="406"/>
    </location>
</feature>
<dbReference type="AlphaFoldDB" id="A0A5C6CB69"/>
<dbReference type="EMBL" id="SJPT01000008">
    <property type="protein sequence ID" value="TWU20654.1"/>
    <property type="molecule type" value="Genomic_DNA"/>
</dbReference>
<dbReference type="InterPro" id="IPR005135">
    <property type="entry name" value="Endo/exonuclease/phosphatase"/>
</dbReference>
<dbReference type="Pfam" id="PF03372">
    <property type="entry name" value="Exo_endo_phos"/>
    <property type="match status" value="1"/>
</dbReference>
<gene>
    <name evidence="4" type="ORF">Pla52o_45330</name>
</gene>
<dbReference type="RefSeq" id="WP_231612520.1">
    <property type="nucleotide sequence ID" value="NZ_SJPT01000008.1"/>
</dbReference>
<comment type="caution">
    <text evidence="4">The sequence shown here is derived from an EMBL/GenBank/DDBJ whole genome shotgun (WGS) entry which is preliminary data.</text>
</comment>
<reference evidence="4 5" key="1">
    <citation type="submission" date="2019-02" db="EMBL/GenBank/DDBJ databases">
        <title>Deep-cultivation of Planctomycetes and their phenomic and genomic characterization uncovers novel biology.</title>
        <authorList>
            <person name="Wiegand S."/>
            <person name="Jogler M."/>
            <person name="Boedeker C."/>
            <person name="Pinto D."/>
            <person name="Vollmers J."/>
            <person name="Rivas-Marin E."/>
            <person name="Kohn T."/>
            <person name="Peeters S.H."/>
            <person name="Heuer A."/>
            <person name="Rast P."/>
            <person name="Oberbeckmann S."/>
            <person name="Bunk B."/>
            <person name="Jeske O."/>
            <person name="Meyerdierks A."/>
            <person name="Storesund J.E."/>
            <person name="Kallscheuer N."/>
            <person name="Luecker S."/>
            <person name="Lage O.M."/>
            <person name="Pohl T."/>
            <person name="Merkel B.J."/>
            <person name="Hornburger P."/>
            <person name="Mueller R.-W."/>
            <person name="Bruemmer F."/>
            <person name="Labrenz M."/>
            <person name="Spormann A.M."/>
            <person name="Op Den Camp H."/>
            <person name="Overmann J."/>
            <person name="Amann R."/>
            <person name="Jetten M.S.M."/>
            <person name="Mascher T."/>
            <person name="Medema M.H."/>
            <person name="Devos D.P."/>
            <person name="Kaster A.-K."/>
            <person name="Ovreas L."/>
            <person name="Rohde M."/>
            <person name="Galperin M.Y."/>
            <person name="Jogler C."/>
        </authorList>
    </citation>
    <scope>NUCLEOTIDE SEQUENCE [LARGE SCALE GENOMIC DNA]</scope>
    <source>
        <strain evidence="4 5">Pla52o</strain>
    </source>
</reference>
<keyword evidence="5" id="KW-1185">Reference proteome</keyword>
<feature type="region of interest" description="Disordered" evidence="1">
    <location>
        <begin position="331"/>
        <end position="360"/>
    </location>
</feature>
<sequence length="416" mass="45479" precursor="true">MFTTSVHGLLFSSLLVLLAVGAPGGSAAERSSPVPVSPVPVSPVPATPVPPTPVKIRIATFNVSLFGKQAGEVYQRLIDGRDQKAIQLAAIVQTVRPDLLLVNEIDYEPNAATARLLAEEYFSIPKSNRSPIEYPYIYSAASNTGIDSGLDLNGNAANGEANDAWGYGDYPGQYSMAIFSRFPIEQENIRTFQNYLWSELPEANQPRDPDTQKPYYEDRVWAKLRLSSKNHLDVPVQIGNTTIHLLASHPTPPVFDGAEDRNGCRNHDEIRFWGDYLDGPEATYLRDDAGRAGGLDRDASFVILGDLNADPADGDAKTDAIKQLLCHHRVQDPRPSSEGAAEGNAKGKVNVKHAGDPELDTADFGSSGHFRVDYVLPSKQLNVVDAGVFWPKRQGPLRDLISASDHRLVWVDVEVQ</sequence>
<evidence type="ECO:0000259" key="3">
    <source>
        <dbReference type="Pfam" id="PF03372"/>
    </source>
</evidence>
<dbReference type="Gene3D" id="3.60.10.10">
    <property type="entry name" value="Endonuclease/exonuclease/phosphatase"/>
    <property type="match status" value="1"/>
</dbReference>
<evidence type="ECO:0000256" key="1">
    <source>
        <dbReference type="SAM" id="MobiDB-lite"/>
    </source>
</evidence>
<feature type="signal peptide" evidence="2">
    <location>
        <begin position="1"/>
        <end position="27"/>
    </location>
</feature>
<evidence type="ECO:0000313" key="5">
    <source>
        <dbReference type="Proteomes" id="UP000316304"/>
    </source>
</evidence>
<evidence type="ECO:0000256" key="2">
    <source>
        <dbReference type="SAM" id="SignalP"/>
    </source>
</evidence>
<organism evidence="4 5">
    <name type="scientific">Novipirellula galeiformis</name>
    <dbReference type="NCBI Taxonomy" id="2528004"/>
    <lineage>
        <taxon>Bacteria</taxon>
        <taxon>Pseudomonadati</taxon>
        <taxon>Planctomycetota</taxon>
        <taxon>Planctomycetia</taxon>
        <taxon>Pirellulales</taxon>
        <taxon>Pirellulaceae</taxon>
        <taxon>Novipirellula</taxon>
    </lineage>
</organism>
<evidence type="ECO:0000313" key="4">
    <source>
        <dbReference type="EMBL" id="TWU20654.1"/>
    </source>
</evidence>
<name>A0A5C6CB69_9BACT</name>
<proteinExistence type="predicted"/>
<accession>A0A5C6CB69</accession>
<dbReference type="InterPro" id="IPR036691">
    <property type="entry name" value="Endo/exonu/phosph_ase_sf"/>
</dbReference>
<keyword evidence="2" id="KW-0732">Signal</keyword>
<protein>
    <recommendedName>
        <fullName evidence="3">Endonuclease/exonuclease/phosphatase domain-containing protein</fullName>
    </recommendedName>
</protein>
<dbReference type="Proteomes" id="UP000316304">
    <property type="component" value="Unassembled WGS sequence"/>
</dbReference>